<name>A0A0C3SCI8_PHLG1</name>
<dbReference type="HOGENOM" id="CLU_2590574_0_0_1"/>
<dbReference type="EMBL" id="KN840473">
    <property type="protein sequence ID" value="KIP08855.1"/>
    <property type="molecule type" value="Genomic_DNA"/>
</dbReference>
<dbReference type="Proteomes" id="UP000053257">
    <property type="component" value="Unassembled WGS sequence"/>
</dbReference>
<organism evidence="2 3">
    <name type="scientific">Phlebiopsis gigantea (strain 11061_1 CR5-6)</name>
    <name type="common">White-rot fungus</name>
    <name type="synonym">Peniophora gigantea</name>
    <dbReference type="NCBI Taxonomy" id="745531"/>
    <lineage>
        <taxon>Eukaryota</taxon>
        <taxon>Fungi</taxon>
        <taxon>Dikarya</taxon>
        <taxon>Basidiomycota</taxon>
        <taxon>Agaricomycotina</taxon>
        <taxon>Agaricomycetes</taxon>
        <taxon>Polyporales</taxon>
        <taxon>Phanerochaetaceae</taxon>
        <taxon>Phlebiopsis</taxon>
    </lineage>
</organism>
<keyword evidence="1" id="KW-0472">Membrane</keyword>
<protein>
    <submittedName>
        <fullName evidence="2">Uncharacterized protein</fullName>
    </submittedName>
</protein>
<evidence type="ECO:0000313" key="2">
    <source>
        <dbReference type="EMBL" id="KIP08855.1"/>
    </source>
</evidence>
<keyword evidence="3" id="KW-1185">Reference proteome</keyword>
<keyword evidence="1" id="KW-0812">Transmembrane</keyword>
<sequence length="80" mass="9072">MLQLRRFRTSGCQLPEEPAHLVWLIPALLIVTTFYSSTCVCNLATTAVRRVTFRRTARRRRSPRPATSAALRVTCRANAL</sequence>
<evidence type="ECO:0000313" key="3">
    <source>
        <dbReference type="Proteomes" id="UP000053257"/>
    </source>
</evidence>
<evidence type="ECO:0000256" key="1">
    <source>
        <dbReference type="SAM" id="Phobius"/>
    </source>
</evidence>
<keyword evidence="1" id="KW-1133">Transmembrane helix</keyword>
<proteinExistence type="predicted"/>
<dbReference type="AlphaFoldDB" id="A0A0C3SCI8"/>
<feature type="transmembrane region" description="Helical" evidence="1">
    <location>
        <begin position="20"/>
        <end position="45"/>
    </location>
</feature>
<accession>A0A0C3SCI8</accession>
<gene>
    <name evidence="2" type="ORF">PHLGIDRAFT_357136</name>
</gene>
<reference evidence="2 3" key="1">
    <citation type="journal article" date="2014" name="PLoS Genet.">
        <title>Analysis of the Phlebiopsis gigantea genome, transcriptome and secretome provides insight into its pioneer colonization strategies of wood.</title>
        <authorList>
            <person name="Hori C."/>
            <person name="Ishida T."/>
            <person name="Igarashi K."/>
            <person name="Samejima M."/>
            <person name="Suzuki H."/>
            <person name="Master E."/>
            <person name="Ferreira P."/>
            <person name="Ruiz-Duenas F.J."/>
            <person name="Held B."/>
            <person name="Canessa P."/>
            <person name="Larrondo L.F."/>
            <person name="Schmoll M."/>
            <person name="Druzhinina I.S."/>
            <person name="Kubicek C.P."/>
            <person name="Gaskell J.A."/>
            <person name="Kersten P."/>
            <person name="St John F."/>
            <person name="Glasner J."/>
            <person name="Sabat G."/>
            <person name="Splinter BonDurant S."/>
            <person name="Syed K."/>
            <person name="Yadav J."/>
            <person name="Mgbeahuruike A.C."/>
            <person name="Kovalchuk A."/>
            <person name="Asiegbu F.O."/>
            <person name="Lackner G."/>
            <person name="Hoffmeister D."/>
            <person name="Rencoret J."/>
            <person name="Gutierrez A."/>
            <person name="Sun H."/>
            <person name="Lindquist E."/>
            <person name="Barry K."/>
            <person name="Riley R."/>
            <person name="Grigoriev I.V."/>
            <person name="Henrissat B."/>
            <person name="Kues U."/>
            <person name="Berka R.M."/>
            <person name="Martinez A.T."/>
            <person name="Covert S.F."/>
            <person name="Blanchette R.A."/>
            <person name="Cullen D."/>
        </authorList>
    </citation>
    <scope>NUCLEOTIDE SEQUENCE [LARGE SCALE GENOMIC DNA]</scope>
    <source>
        <strain evidence="2 3">11061_1 CR5-6</strain>
    </source>
</reference>